<evidence type="ECO:0000256" key="1">
    <source>
        <dbReference type="ARBA" id="ARBA00007879"/>
    </source>
</evidence>
<sequence>MNRGRGGSRGGGGGGGGGRHYYSPRGRPQRSPGQWVVRHEAGAGAHLDDASSGSGSSEVGSRNPETASVGGVTKKFDMLLSDNPNGPNSDSHDSCNVSPSDGNLKVVQNVPGTEPKPSNVPSTGPCYDNDFPSLSPYSESEPNVRINMINHSRDQGIENQSPSCIISTPPQTVGCQFSQEVRSGKTASEETSGKNKLNSPDSQHDGDSFDICKDRVGSVVALKTPLHLKNKALRNEKRLMQGDNIQIFGPGMILLKGYLSLKDQVKLVKSCRDLGRGPGGFYQPGYCDGAKLHLKMMCLGKNWDPETSSYGDKRPIDQAKPPPIPNEFQRLVKEAIQECHRYLESDKGANARNILPPMSPNICIINFYTRTGKLGLHQDKDESPESLWKGLPVVSFSLGDTAEFLFGDNGDVDKAHKVELKSGDVLIFGGKSRHIFHGVSKILAETAPAVLLEETRLKPGRLNLTFREH</sequence>
<dbReference type="GO" id="GO:0005737">
    <property type="term" value="C:cytoplasm"/>
    <property type="evidence" value="ECO:0007669"/>
    <property type="project" value="TreeGrafter"/>
</dbReference>
<organism evidence="9 10">
    <name type="scientific">Perilla frutescens var. hirtella</name>
    <name type="common">Perilla citriodora</name>
    <name type="synonym">Perilla setoyensis</name>
    <dbReference type="NCBI Taxonomy" id="608512"/>
    <lineage>
        <taxon>Eukaryota</taxon>
        <taxon>Viridiplantae</taxon>
        <taxon>Streptophyta</taxon>
        <taxon>Embryophyta</taxon>
        <taxon>Tracheophyta</taxon>
        <taxon>Spermatophyta</taxon>
        <taxon>Magnoliopsida</taxon>
        <taxon>eudicotyledons</taxon>
        <taxon>Gunneridae</taxon>
        <taxon>Pentapetalae</taxon>
        <taxon>asterids</taxon>
        <taxon>lamiids</taxon>
        <taxon>Lamiales</taxon>
        <taxon>Lamiaceae</taxon>
        <taxon>Nepetoideae</taxon>
        <taxon>Elsholtzieae</taxon>
        <taxon>Perilla</taxon>
    </lineage>
</organism>
<keyword evidence="5 6" id="KW-0408">Iron</keyword>
<proteinExistence type="inferred from homology"/>
<feature type="region of interest" description="Disordered" evidence="7">
    <location>
        <begin position="1"/>
        <end position="102"/>
    </location>
</feature>
<comment type="caution">
    <text evidence="9">The sequence shown here is derived from an EMBL/GenBank/DDBJ whole genome shotgun (WGS) entry which is preliminary data.</text>
</comment>
<dbReference type="PROSITE" id="PS51471">
    <property type="entry name" value="FE2OG_OXY"/>
    <property type="match status" value="1"/>
</dbReference>
<dbReference type="InterPro" id="IPR005123">
    <property type="entry name" value="Oxoglu/Fe-dep_dioxygenase_dom"/>
</dbReference>
<dbReference type="InterPro" id="IPR027450">
    <property type="entry name" value="AlkB-like"/>
</dbReference>
<feature type="region of interest" description="Disordered" evidence="7">
    <location>
        <begin position="179"/>
        <end position="208"/>
    </location>
</feature>
<evidence type="ECO:0000256" key="2">
    <source>
        <dbReference type="ARBA" id="ARBA00022723"/>
    </source>
</evidence>
<feature type="compositionally biased region" description="Gly residues" evidence="7">
    <location>
        <begin position="1"/>
        <end position="19"/>
    </location>
</feature>
<feature type="domain" description="Fe2OG dioxygenase" evidence="8">
    <location>
        <begin position="359"/>
        <end position="469"/>
    </location>
</feature>
<evidence type="ECO:0000259" key="8">
    <source>
        <dbReference type="PROSITE" id="PS51471"/>
    </source>
</evidence>
<feature type="compositionally biased region" description="Low complexity" evidence="7">
    <location>
        <begin position="50"/>
        <end position="61"/>
    </location>
</feature>
<evidence type="ECO:0000256" key="7">
    <source>
        <dbReference type="SAM" id="MobiDB-lite"/>
    </source>
</evidence>
<dbReference type="InterPro" id="IPR004574">
    <property type="entry name" value="Alkb"/>
</dbReference>
<keyword evidence="10" id="KW-1185">Reference proteome</keyword>
<feature type="compositionally biased region" description="Basic and acidic residues" evidence="7">
    <location>
        <begin position="37"/>
        <end position="49"/>
    </location>
</feature>
<evidence type="ECO:0000256" key="6">
    <source>
        <dbReference type="PIRSR" id="PIRSR604574-2"/>
    </source>
</evidence>
<comment type="cofactor">
    <cofactor evidence="6">
        <name>Fe(2+)</name>
        <dbReference type="ChEBI" id="CHEBI:29033"/>
    </cofactor>
    <text evidence="6">Binds 1 Fe(2+) ion per subunit.</text>
</comment>
<evidence type="ECO:0000256" key="5">
    <source>
        <dbReference type="ARBA" id="ARBA00023004"/>
    </source>
</evidence>
<dbReference type="Pfam" id="PF13532">
    <property type="entry name" value="2OG-FeII_Oxy_2"/>
    <property type="match status" value="1"/>
</dbReference>
<evidence type="ECO:0000256" key="4">
    <source>
        <dbReference type="ARBA" id="ARBA00023002"/>
    </source>
</evidence>
<dbReference type="PANTHER" id="PTHR16557">
    <property type="entry name" value="ALKYLATED DNA REPAIR PROTEIN ALKB-RELATED"/>
    <property type="match status" value="1"/>
</dbReference>
<feature type="binding site" evidence="6">
    <location>
        <position position="379"/>
    </location>
    <ligand>
        <name>Fe cation</name>
        <dbReference type="ChEBI" id="CHEBI:24875"/>
        <note>catalytic</note>
    </ligand>
</feature>
<keyword evidence="4" id="KW-0560">Oxidoreductase</keyword>
<reference evidence="9 10" key="1">
    <citation type="journal article" date="2021" name="Nat. Commun.">
        <title>Incipient diploidization of the medicinal plant Perilla within 10,000 years.</title>
        <authorList>
            <person name="Zhang Y."/>
            <person name="Shen Q."/>
            <person name="Leng L."/>
            <person name="Zhang D."/>
            <person name="Chen S."/>
            <person name="Shi Y."/>
            <person name="Ning Z."/>
            <person name="Chen S."/>
        </authorList>
    </citation>
    <scope>NUCLEOTIDE SEQUENCE [LARGE SCALE GENOMIC DNA]</scope>
    <source>
        <strain evidence="10">cv. PC099</strain>
    </source>
</reference>
<keyword evidence="2 6" id="KW-0479">Metal-binding</keyword>
<evidence type="ECO:0000313" key="9">
    <source>
        <dbReference type="EMBL" id="KAH6831730.1"/>
    </source>
</evidence>
<dbReference type="GO" id="GO:0008198">
    <property type="term" value="F:ferrous iron binding"/>
    <property type="evidence" value="ECO:0007669"/>
    <property type="project" value="TreeGrafter"/>
</dbReference>
<protein>
    <recommendedName>
        <fullName evidence="8">Fe2OG dioxygenase domain-containing protein</fullName>
    </recommendedName>
</protein>
<gene>
    <name evidence="9" type="ORF">C2S53_008473</name>
</gene>
<dbReference type="PANTHER" id="PTHR16557:SF2">
    <property type="entry name" value="NUCLEIC ACID DIOXYGENASE ALKBH1"/>
    <property type="match status" value="1"/>
</dbReference>
<dbReference type="GO" id="GO:0035515">
    <property type="term" value="F:oxidative RNA demethylase activity"/>
    <property type="evidence" value="ECO:0007669"/>
    <property type="project" value="TreeGrafter"/>
</dbReference>
<feature type="binding site" evidence="6">
    <location>
        <position position="437"/>
    </location>
    <ligand>
        <name>Fe cation</name>
        <dbReference type="ChEBI" id="CHEBI:24875"/>
        <note>catalytic</note>
    </ligand>
</feature>
<dbReference type="Proteomes" id="UP001190926">
    <property type="component" value="Unassembled WGS sequence"/>
</dbReference>
<accession>A0AAD4PA92</accession>
<dbReference type="GO" id="GO:0035516">
    <property type="term" value="F:broad specificity oxidative DNA demethylase activity"/>
    <property type="evidence" value="ECO:0007669"/>
    <property type="project" value="TreeGrafter"/>
</dbReference>
<dbReference type="AlphaFoldDB" id="A0AAD4PA92"/>
<comment type="similarity">
    <text evidence="1">Belongs to the alkB family.</text>
</comment>
<evidence type="ECO:0000313" key="10">
    <source>
        <dbReference type="Proteomes" id="UP001190926"/>
    </source>
</evidence>
<keyword evidence="3" id="KW-0223">Dioxygenase</keyword>
<dbReference type="Gene3D" id="2.60.120.590">
    <property type="entry name" value="Alpha-ketoglutarate-dependent dioxygenase AlkB-like"/>
    <property type="match status" value="1"/>
</dbReference>
<name>A0AAD4PA92_PERFH</name>
<feature type="compositionally biased region" description="Polar residues" evidence="7">
    <location>
        <begin position="82"/>
        <end position="101"/>
    </location>
</feature>
<feature type="binding site" evidence="6">
    <location>
        <position position="377"/>
    </location>
    <ligand>
        <name>Fe cation</name>
        <dbReference type="ChEBI" id="CHEBI:24875"/>
        <note>catalytic</note>
    </ligand>
</feature>
<dbReference type="SUPFAM" id="SSF51197">
    <property type="entry name" value="Clavaminate synthase-like"/>
    <property type="match status" value="1"/>
</dbReference>
<dbReference type="GO" id="GO:0035513">
    <property type="term" value="P:oxidative RNA demethylation"/>
    <property type="evidence" value="ECO:0007669"/>
    <property type="project" value="TreeGrafter"/>
</dbReference>
<dbReference type="EMBL" id="SDAM02000083">
    <property type="protein sequence ID" value="KAH6831730.1"/>
    <property type="molecule type" value="Genomic_DNA"/>
</dbReference>
<evidence type="ECO:0000256" key="3">
    <source>
        <dbReference type="ARBA" id="ARBA00022964"/>
    </source>
</evidence>
<dbReference type="InterPro" id="IPR037151">
    <property type="entry name" value="AlkB-like_sf"/>
</dbReference>